<dbReference type="GO" id="GO:0045022">
    <property type="term" value="P:early endosome to late endosome transport"/>
    <property type="evidence" value="ECO:0007669"/>
    <property type="project" value="TreeGrafter"/>
</dbReference>
<evidence type="ECO:0000256" key="2">
    <source>
        <dbReference type="ARBA" id="ARBA00022490"/>
    </source>
</evidence>
<reference evidence="5" key="1">
    <citation type="journal article" date="2020" name="Stud. Mycol.">
        <title>101 Dothideomycetes genomes: a test case for predicting lifestyles and emergence of pathogens.</title>
        <authorList>
            <person name="Haridas S."/>
            <person name="Albert R."/>
            <person name="Binder M."/>
            <person name="Bloem J."/>
            <person name="Labutti K."/>
            <person name="Salamov A."/>
            <person name="Andreopoulos B."/>
            <person name="Baker S."/>
            <person name="Barry K."/>
            <person name="Bills G."/>
            <person name="Bluhm B."/>
            <person name="Cannon C."/>
            <person name="Castanera R."/>
            <person name="Culley D."/>
            <person name="Daum C."/>
            <person name="Ezra D."/>
            <person name="Gonzalez J."/>
            <person name="Henrissat B."/>
            <person name="Kuo A."/>
            <person name="Liang C."/>
            <person name="Lipzen A."/>
            <person name="Lutzoni F."/>
            <person name="Magnuson J."/>
            <person name="Mondo S."/>
            <person name="Nolan M."/>
            <person name="Ohm R."/>
            <person name="Pangilinan J."/>
            <person name="Park H.-J."/>
            <person name="Ramirez L."/>
            <person name="Alfaro M."/>
            <person name="Sun H."/>
            <person name="Tritt A."/>
            <person name="Yoshinaga Y."/>
            <person name="Zwiers L.-H."/>
            <person name="Turgeon B."/>
            <person name="Goodwin S."/>
            <person name="Spatafora J."/>
            <person name="Crous P."/>
            <person name="Grigoriev I."/>
        </authorList>
    </citation>
    <scope>NUCLEOTIDE SEQUENCE</scope>
    <source>
        <strain evidence="5">CBS 119925</strain>
    </source>
</reference>
<proteinExistence type="predicted"/>
<evidence type="ECO:0000259" key="4">
    <source>
        <dbReference type="PROSITE" id="PS51207"/>
    </source>
</evidence>
<dbReference type="InterPro" id="IPR003114">
    <property type="entry name" value="Phox_assoc"/>
</dbReference>
<keyword evidence="6" id="KW-1185">Reference proteome</keyword>
<keyword evidence="2" id="KW-0963">Cytoplasm</keyword>
<organism evidence="5 6">
    <name type="scientific">Sporormia fimetaria CBS 119925</name>
    <dbReference type="NCBI Taxonomy" id="1340428"/>
    <lineage>
        <taxon>Eukaryota</taxon>
        <taxon>Fungi</taxon>
        <taxon>Dikarya</taxon>
        <taxon>Ascomycota</taxon>
        <taxon>Pezizomycotina</taxon>
        <taxon>Dothideomycetes</taxon>
        <taxon>Pleosporomycetidae</taxon>
        <taxon>Pleosporales</taxon>
        <taxon>Sporormiaceae</taxon>
        <taxon>Sporormia</taxon>
    </lineage>
</organism>
<dbReference type="PANTHER" id="PTHR22999">
    <property type="entry name" value="PX SERINE/THREONINE KINASE PXK"/>
    <property type="match status" value="1"/>
</dbReference>
<sequence length="568" mass="61982">MVISDGLPGPRPMAGSDTGETGNPARSNVNGMQSEHPPNSRDDAFVDEDTEAFVRRTLCSQNTLLGAGEKGTGRSSPRPISDLLPPLTSSNAIDLQLYALVSIIIREFVQTWYTRITPDQVFVNEVIRIIAHCTRALEQRLREVDLEALLLDEIPDILSAHMAAFRLAKRETTRQQALISDPRVLYHSMHPHPALSPVPTEDQPSSIVEQRENESTWRQLLVQGTLAVILPTDDFENACLRSLVAEILAEMIIGNGVSGKACEGWLLCESISKVIDGIQPATTGTERKIQEAHRSVRHNAMLHQMSNSEPTQPEPARPATMVSLASVLGLFWSLIQYGILVLSALRGLLMALSGASPLATRCVTRASSLSAGGEDRERAFAEGREPVIKRPILSMKLWSCASQLVELDLRMPWLAGFASLLHWLALAGPGRVGDTDGILDRFLSHTVQTRILNPASVPALLRTIRLAIFPNNALGPARQPPSPEEVKRIKKQCAQQLGAFLPAKAAVLLFATEGTASQCEQIEGLLDCLDDAYINKHLVFQIVELVLLRLVPELGKSGVGELIGDRLG</sequence>
<comment type="subcellular location">
    <subcellularLocation>
        <location evidence="1">Cytoplasm</location>
    </subcellularLocation>
</comment>
<protein>
    <recommendedName>
        <fullName evidence="4">PXA domain-containing protein</fullName>
    </recommendedName>
</protein>
<dbReference type="OrthoDB" id="5582218at2759"/>
<evidence type="ECO:0000256" key="3">
    <source>
        <dbReference type="SAM" id="MobiDB-lite"/>
    </source>
</evidence>
<dbReference type="Proteomes" id="UP000799440">
    <property type="component" value="Unassembled WGS sequence"/>
</dbReference>
<dbReference type="InterPro" id="IPR051837">
    <property type="entry name" value="SortingNexin/PXDomain-PKLike"/>
</dbReference>
<dbReference type="GO" id="GO:0005769">
    <property type="term" value="C:early endosome"/>
    <property type="evidence" value="ECO:0007669"/>
    <property type="project" value="TreeGrafter"/>
</dbReference>
<dbReference type="AlphaFoldDB" id="A0A6A6V828"/>
<feature type="compositionally biased region" description="Polar residues" evidence="3">
    <location>
        <begin position="18"/>
        <end position="37"/>
    </location>
</feature>
<feature type="region of interest" description="Disordered" evidence="3">
    <location>
        <begin position="1"/>
        <end position="44"/>
    </location>
</feature>
<evidence type="ECO:0000313" key="6">
    <source>
        <dbReference type="Proteomes" id="UP000799440"/>
    </source>
</evidence>
<name>A0A6A6V828_9PLEO</name>
<dbReference type="GO" id="GO:0005770">
    <property type="term" value="C:late endosome"/>
    <property type="evidence" value="ECO:0007669"/>
    <property type="project" value="TreeGrafter"/>
</dbReference>
<dbReference type="Pfam" id="PF02194">
    <property type="entry name" value="PXA"/>
    <property type="match status" value="1"/>
</dbReference>
<evidence type="ECO:0000256" key="1">
    <source>
        <dbReference type="ARBA" id="ARBA00004496"/>
    </source>
</evidence>
<dbReference type="GO" id="GO:0035091">
    <property type="term" value="F:phosphatidylinositol binding"/>
    <property type="evidence" value="ECO:0007669"/>
    <property type="project" value="TreeGrafter"/>
</dbReference>
<dbReference type="EMBL" id="MU006576">
    <property type="protein sequence ID" value="KAF2746675.1"/>
    <property type="molecule type" value="Genomic_DNA"/>
</dbReference>
<dbReference type="PROSITE" id="PS51207">
    <property type="entry name" value="PXA"/>
    <property type="match status" value="1"/>
</dbReference>
<feature type="domain" description="PXA" evidence="4">
    <location>
        <begin position="90"/>
        <end position="279"/>
    </location>
</feature>
<dbReference type="PANTHER" id="PTHR22999:SF23">
    <property type="entry name" value="SORTING NEXIN-16"/>
    <property type="match status" value="1"/>
</dbReference>
<gene>
    <name evidence="5" type="ORF">M011DRAFT_468377</name>
</gene>
<dbReference type="SMART" id="SM00313">
    <property type="entry name" value="PXA"/>
    <property type="match status" value="1"/>
</dbReference>
<accession>A0A6A6V828</accession>
<evidence type="ECO:0000313" key="5">
    <source>
        <dbReference type="EMBL" id="KAF2746675.1"/>
    </source>
</evidence>